<evidence type="ECO:0000259" key="6">
    <source>
        <dbReference type="PROSITE" id="PS50893"/>
    </source>
</evidence>
<dbReference type="GO" id="GO:0016887">
    <property type="term" value="F:ATP hydrolysis activity"/>
    <property type="evidence" value="ECO:0007669"/>
    <property type="project" value="InterPro"/>
</dbReference>
<evidence type="ECO:0000256" key="3">
    <source>
        <dbReference type="ARBA" id="ARBA00022741"/>
    </source>
</evidence>
<dbReference type="PANTHER" id="PTHR43820:SF4">
    <property type="entry name" value="HIGH-AFFINITY BRANCHED-CHAIN AMINO ACID TRANSPORT ATP-BINDING PROTEIN LIVF"/>
    <property type="match status" value="1"/>
</dbReference>
<dbReference type="Gene3D" id="3.40.50.300">
    <property type="entry name" value="P-loop containing nucleotide triphosphate hydrolases"/>
    <property type="match status" value="1"/>
</dbReference>
<evidence type="ECO:0000313" key="8">
    <source>
        <dbReference type="Proteomes" id="UP000324738"/>
    </source>
</evidence>
<dbReference type="PANTHER" id="PTHR43820">
    <property type="entry name" value="HIGH-AFFINITY BRANCHED-CHAIN AMINO ACID TRANSPORT ATP-BINDING PROTEIN LIVF"/>
    <property type="match status" value="1"/>
</dbReference>
<keyword evidence="8" id="KW-1185">Reference proteome</keyword>
<dbReference type="InterPro" id="IPR027417">
    <property type="entry name" value="P-loop_NTPase"/>
</dbReference>
<evidence type="ECO:0000256" key="4">
    <source>
        <dbReference type="ARBA" id="ARBA00022840"/>
    </source>
</evidence>
<accession>A0A5B0E3F2</accession>
<dbReference type="EMBL" id="VTWH01000001">
    <property type="protein sequence ID" value="KAA0972695.1"/>
    <property type="molecule type" value="Genomic_DNA"/>
</dbReference>
<dbReference type="Pfam" id="PF00005">
    <property type="entry name" value="ABC_tran"/>
    <property type="match status" value="1"/>
</dbReference>
<comment type="caution">
    <text evidence="7">The sequence shown here is derived from an EMBL/GenBank/DDBJ whole genome shotgun (WGS) entry which is preliminary data.</text>
</comment>
<dbReference type="AlphaFoldDB" id="A0A5B0E3F2"/>
<dbReference type="SUPFAM" id="SSF52540">
    <property type="entry name" value="P-loop containing nucleoside triphosphate hydrolases"/>
    <property type="match status" value="1"/>
</dbReference>
<dbReference type="PROSITE" id="PS50893">
    <property type="entry name" value="ABC_TRANSPORTER_2"/>
    <property type="match status" value="1"/>
</dbReference>
<gene>
    <name evidence="7" type="ORF">FPY71_03365</name>
</gene>
<dbReference type="SMART" id="SM00382">
    <property type="entry name" value="AAA"/>
    <property type="match status" value="1"/>
</dbReference>
<protein>
    <submittedName>
        <fullName evidence="7">ABC transporter ATP-binding protein</fullName>
    </submittedName>
</protein>
<dbReference type="GO" id="GO:0005524">
    <property type="term" value="F:ATP binding"/>
    <property type="evidence" value="ECO:0007669"/>
    <property type="project" value="UniProtKB-KW"/>
</dbReference>
<evidence type="ECO:0000256" key="5">
    <source>
        <dbReference type="ARBA" id="ARBA00022970"/>
    </source>
</evidence>
<dbReference type="InterPro" id="IPR003439">
    <property type="entry name" value="ABC_transporter-like_ATP-bd"/>
</dbReference>
<name>A0A5B0E3F2_9HYPH</name>
<dbReference type="GO" id="GO:0015807">
    <property type="term" value="P:L-amino acid transport"/>
    <property type="evidence" value="ECO:0007669"/>
    <property type="project" value="TreeGrafter"/>
</dbReference>
<reference evidence="7 8" key="1">
    <citation type="submission" date="2019-08" db="EMBL/GenBank/DDBJ databases">
        <title>Aureimonas fodiniaquatilis sp. nov., isolated from a coal mine wastewater.</title>
        <authorList>
            <person name="Kim W."/>
        </authorList>
    </citation>
    <scope>NUCLEOTIDE SEQUENCE [LARGE SCALE GENOMIC DNA]</scope>
    <source>
        <strain evidence="7 8">CAU 1482</strain>
    </source>
</reference>
<dbReference type="CDD" id="cd03224">
    <property type="entry name" value="ABC_TM1139_LivF_branched"/>
    <property type="match status" value="1"/>
</dbReference>
<dbReference type="OrthoDB" id="9781464at2"/>
<keyword evidence="5" id="KW-0029">Amino-acid transport</keyword>
<evidence type="ECO:0000256" key="2">
    <source>
        <dbReference type="ARBA" id="ARBA00022448"/>
    </source>
</evidence>
<feature type="domain" description="ABC transporter" evidence="6">
    <location>
        <begin position="2"/>
        <end position="234"/>
    </location>
</feature>
<evidence type="ECO:0000313" key="7">
    <source>
        <dbReference type="EMBL" id="KAA0972695.1"/>
    </source>
</evidence>
<dbReference type="InterPro" id="IPR003593">
    <property type="entry name" value="AAA+_ATPase"/>
</dbReference>
<dbReference type="InterPro" id="IPR052156">
    <property type="entry name" value="BCAA_Transport_ATP-bd_LivF"/>
</dbReference>
<comment type="similarity">
    <text evidence="1">Belongs to the ABC transporter superfamily.</text>
</comment>
<keyword evidence="3" id="KW-0547">Nucleotide-binding</keyword>
<keyword evidence="4 7" id="KW-0067">ATP-binding</keyword>
<keyword evidence="2" id="KW-0813">Transport</keyword>
<proteinExistence type="inferred from homology"/>
<dbReference type="GO" id="GO:0015658">
    <property type="term" value="F:branched-chain amino acid transmembrane transporter activity"/>
    <property type="evidence" value="ECO:0007669"/>
    <property type="project" value="TreeGrafter"/>
</dbReference>
<dbReference type="Proteomes" id="UP000324738">
    <property type="component" value="Unassembled WGS sequence"/>
</dbReference>
<evidence type="ECO:0000256" key="1">
    <source>
        <dbReference type="ARBA" id="ARBA00005417"/>
    </source>
</evidence>
<organism evidence="7 8">
    <name type="scientific">Aureimonas fodinaquatilis</name>
    <dbReference type="NCBI Taxonomy" id="2565783"/>
    <lineage>
        <taxon>Bacteria</taxon>
        <taxon>Pseudomonadati</taxon>
        <taxon>Pseudomonadota</taxon>
        <taxon>Alphaproteobacteria</taxon>
        <taxon>Hyphomicrobiales</taxon>
        <taxon>Aurantimonadaceae</taxon>
        <taxon>Aureimonas</taxon>
    </lineage>
</organism>
<sequence length="238" mass="25496">MLSVESLQVEYNKVPAVRNLNIHVAAGEVVCLVGPNGAGKSTTTMAIAGVKRAASGTIRFADVDISRQTPEAIAALGISLVPEGRRIFGQLTVRENLIVGATLSRAAARRNQQLDRMFSLFPILKERSSQMAGQMSGGEQQQLAIARAMMTSPRLLIVDEPSLGLAPQYVDLVFETFAQLRSEGVTILVVEQSSRRALALADRLYLLRSGQVVMEGAVAELAGSAEFESAFFGEMSAT</sequence>